<comment type="caution">
    <text evidence="1">The sequence shown here is derived from an EMBL/GenBank/DDBJ whole genome shotgun (WGS) entry which is preliminary data.</text>
</comment>
<sequence>MGSKLNSEKKNKIFSHGEHSTCFDTKKILQRDKEYSYMKECSVNLASPIIMKRLKKYTRKIIETAEEHTFELNQRYPKRRKIEHYQEKLLKNDFIGPFNSERQTIISVKDFPTLKFKPERYKTKRYKTKHYTTPLLFPKLNSEIVLDFIKQPSVNKLMKLLDLMYTESINYHKHSNDLRNNEQSKQISIELEKYLFELCYQKFCELWMDKTPNISLLSTKQLKRLICTLLRHTRCRTTISTMNLKKLILYNGGLTGYPKKPHLVLCINIICNVFTTLLRKSSRMHSKKNRKKVNSNKNGKKSIKLYEKGTTKKKGFLDIVNEYKKILKTDRLSFFQVADVKHAYKGILEPGQYITKEDLDTCANDNYRFKIDDDISFHDFNDDFVFADMKNPASESTFLDSYLIPNLDNHFNEHFNDFKCPPSLLEYVKAVQPNNYSGLNYDKENGSIEAIQREVHIQSTSKEDHNINMDISTDDLEGTTATNYSGAETSSGNLELERPTNTLVKKRKCSNNYSKICEKFIYKLVSDPITLTKSEIRMLRTIIFADMNPYKVKWKRRKSFERSKWFQFIVYFGSLKMGLCDKLHLDFLDLKGKYICDMIDIEKLLKSIQLDSCVLKEYFTFTDVENILIWPLGKMIVSNVISQRSPAIILLFKFVKNIVNIASNQVKDSCRNSGLRIVLNKESLFESLSNVRIVKDVLTELSLKYANIHTYPSPVDNDEFSNVAPGTSNSEHFCVTNTGFCIKKNSSNEEICKSMVNILKSDDSIHQSWKECNNSSRFISKLLKAGITLPIKESNTGHGSKFVEVYVKWFCEEYLEDDKFYKLAVSILKNIFLYIDTASGCTDIKVEDAINNALMILYDQPRFAKAYETYLNTKYPKCLSNSKHDSTNDTENQNDFKGVDIRGIEELQIEPNVNVQTDPIDTNNVDMSLVPSNIPISNVFDVLNNVNIKHLVTPDLQSTIYDINDPMDTNNVDMSLVPSTSNVFDDLNNVTIKNSVTPDLQSTNYDINDPIDNNNVDISLVPSTSNGFDDLNNVTIKNSVTPDLQSTNYDISDPIDTNNVDMSFVPSTSNVFDDLNNVTIKNSVTPDLQSINYDINSDFLFQNLINENSNNLMEIIGDIDDGTNIFNNPDIDMMDIDDPNYNNILGFNEFNEDSPFDDVIPTTVMSLDYDLSNGILESGNLEFQPTKNTEEITQVPINSIDSFIIFGEKEEETKLQLQQAKNMEEFSMITSDQLVYFDQNDEINLNELTETDIDNYGFYNAGVLLPP</sequence>
<organism evidence="1 2">
    <name type="scientific">Macrosiphum euphorbiae</name>
    <name type="common">potato aphid</name>
    <dbReference type="NCBI Taxonomy" id="13131"/>
    <lineage>
        <taxon>Eukaryota</taxon>
        <taxon>Metazoa</taxon>
        <taxon>Ecdysozoa</taxon>
        <taxon>Arthropoda</taxon>
        <taxon>Hexapoda</taxon>
        <taxon>Insecta</taxon>
        <taxon>Pterygota</taxon>
        <taxon>Neoptera</taxon>
        <taxon>Paraneoptera</taxon>
        <taxon>Hemiptera</taxon>
        <taxon>Sternorrhyncha</taxon>
        <taxon>Aphidomorpha</taxon>
        <taxon>Aphidoidea</taxon>
        <taxon>Aphididae</taxon>
        <taxon>Macrosiphini</taxon>
        <taxon>Macrosiphum</taxon>
    </lineage>
</organism>
<proteinExistence type="predicted"/>
<evidence type="ECO:0000313" key="1">
    <source>
        <dbReference type="EMBL" id="CAI6358142.1"/>
    </source>
</evidence>
<dbReference type="AlphaFoldDB" id="A0AAV0WRG1"/>
<gene>
    <name evidence="1" type="ORF">MEUPH1_LOCUS13692</name>
</gene>
<dbReference type="Proteomes" id="UP001160148">
    <property type="component" value="Unassembled WGS sequence"/>
</dbReference>
<keyword evidence="2" id="KW-1185">Reference proteome</keyword>
<reference evidence="1 2" key="1">
    <citation type="submission" date="2023-01" db="EMBL/GenBank/DDBJ databases">
        <authorList>
            <person name="Whitehead M."/>
        </authorList>
    </citation>
    <scope>NUCLEOTIDE SEQUENCE [LARGE SCALE GENOMIC DNA]</scope>
</reference>
<evidence type="ECO:0000313" key="2">
    <source>
        <dbReference type="Proteomes" id="UP001160148"/>
    </source>
</evidence>
<dbReference type="EMBL" id="CARXXK010000002">
    <property type="protein sequence ID" value="CAI6358142.1"/>
    <property type="molecule type" value="Genomic_DNA"/>
</dbReference>
<accession>A0AAV0WRG1</accession>
<name>A0AAV0WRG1_9HEMI</name>
<protein>
    <submittedName>
        <fullName evidence="1">Uncharacterized protein</fullName>
    </submittedName>
</protein>